<accession>A0A1R1PJQ9</accession>
<dbReference type="InterPro" id="IPR000850">
    <property type="entry name" value="Adenylat/UMP-CMP_kin"/>
</dbReference>
<feature type="region of interest" description="Disordered" evidence="5">
    <location>
        <begin position="49"/>
        <end position="72"/>
    </location>
</feature>
<dbReference type="GO" id="GO:0005524">
    <property type="term" value="F:ATP binding"/>
    <property type="evidence" value="ECO:0007669"/>
    <property type="project" value="InterPro"/>
</dbReference>
<dbReference type="InterPro" id="IPR027417">
    <property type="entry name" value="P-loop_NTPase"/>
</dbReference>
<comment type="caution">
    <text evidence="6">The sequence shown here is derived from an EMBL/GenBank/DDBJ whole genome shotgun (WGS) entry which is preliminary data.</text>
</comment>
<keyword evidence="1 4" id="KW-0808">Transferase</keyword>
<comment type="similarity">
    <text evidence="4">Belongs to the adenylate kinase family.</text>
</comment>
<organism evidence="6 7">
    <name type="scientific">Zancudomyces culisetae</name>
    <name type="common">Gut fungus</name>
    <name type="synonym">Smittium culisetae</name>
    <dbReference type="NCBI Taxonomy" id="1213189"/>
    <lineage>
        <taxon>Eukaryota</taxon>
        <taxon>Fungi</taxon>
        <taxon>Fungi incertae sedis</taxon>
        <taxon>Zoopagomycota</taxon>
        <taxon>Kickxellomycotina</taxon>
        <taxon>Harpellomycetes</taxon>
        <taxon>Harpellales</taxon>
        <taxon>Legeriomycetaceae</taxon>
        <taxon>Zancudomyces</taxon>
    </lineage>
</organism>
<evidence type="ECO:0000313" key="6">
    <source>
        <dbReference type="EMBL" id="OMH81169.1"/>
    </source>
</evidence>
<protein>
    <submittedName>
        <fullName evidence="6">Adenylate kinase</fullName>
    </submittedName>
</protein>
<dbReference type="GO" id="GO:0006139">
    <property type="term" value="P:nucleobase-containing compound metabolic process"/>
    <property type="evidence" value="ECO:0007669"/>
    <property type="project" value="InterPro"/>
</dbReference>
<dbReference type="Proteomes" id="UP000188320">
    <property type="component" value="Unassembled WGS sequence"/>
</dbReference>
<dbReference type="GO" id="GO:0019205">
    <property type="term" value="F:nucleobase-containing compound kinase activity"/>
    <property type="evidence" value="ECO:0007669"/>
    <property type="project" value="InterPro"/>
</dbReference>
<dbReference type="SUPFAM" id="SSF52540">
    <property type="entry name" value="P-loop containing nucleoside triphosphate hydrolases"/>
    <property type="match status" value="1"/>
</dbReference>
<evidence type="ECO:0000256" key="2">
    <source>
        <dbReference type="ARBA" id="ARBA00022741"/>
    </source>
</evidence>
<dbReference type="CDD" id="cd01428">
    <property type="entry name" value="ADK"/>
    <property type="match status" value="1"/>
</dbReference>
<name>A0A1R1PJQ9_ZANCU</name>
<sequence length="185" mass="20104">MNRGIIITNRQLWNRVTSIQKLGAIAVIGTRTLPCSAARYQSTQSQTQLRCSEQESAEKIQDKPIPTNANPNDSVNVSVQVGHQQYSVTRSGIPIRSLILGAPGSGKGTQTKKLRGDFDLTAISSGDLLRKSISAGNEIGKQVAKLVERGEFVPDELMVQVVQHELGSVINQVSTSIRININKNK</sequence>
<evidence type="ECO:0000256" key="4">
    <source>
        <dbReference type="RuleBase" id="RU003330"/>
    </source>
</evidence>
<gene>
    <name evidence="6" type="ORF">AX774_g5380</name>
</gene>
<dbReference type="EMBL" id="LSSK01000957">
    <property type="protein sequence ID" value="OMH81169.1"/>
    <property type="molecule type" value="Genomic_DNA"/>
</dbReference>
<reference evidence="7" key="1">
    <citation type="submission" date="2017-01" db="EMBL/GenBank/DDBJ databases">
        <authorList>
            <person name="Wang Y."/>
            <person name="White M."/>
            <person name="Kvist S."/>
            <person name="Moncalvo J.-M."/>
        </authorList>
    </citation>
    <scope>NUCLEOTIDE SEQUENCE [LARGE SCALE GENOMIC DNA]</scope>
    <source>
        <strain evidence="7">COL-18-3</strain>
    </source>
</reference>
<dbReference type="Gene3D" id="3.40.50.300">
    <property type="entry name" value="P-loop containing nucleotide triphosphate hydrolases"/>
    <property type="match status" value="1"/>
</dbReference>
<keyword evidence="7" id="KW-1185">Reference proteome</keyword>
<dbReference type="PRINTS" id="PR00094">
    <property type="entry name" value="ADENYLTKNASE"/>
</dbReference>
<dbReference type="OrthoDB" id="442176at2759"/>
<evidence type="ECO:0000313" key="7">
    <source>
        <dbReference type="Proteomes" id="UP000188320"/>
    </source>
</evidence>
<dbReference type="Pfam" id="PF00406">
    <property type="entry name" value="ADK"/>
    <property type="match status" value="1"/>
</dbReference>
<keyword evidence="2" id="KW-0547">Nucleotide-binding</keyword>
<dbReference type="PANTHER" id="PTHR23359">
    <property type="entry name" value="NUCLEOTIDE KINASE"/>
    <property type="match status" value="1"/>
</dbReference>
<proteinExistence type="inferred from homology"/>
<evidence type="ECO:0000256" key="3">
    <source>
        <dbReference type="ARBA" id="ARBA00022777"/>
    </source>
</evidence>
<evidence type="ECO:0000256" key="1">
    <source>
        <dbReference type="ARBA" id="ARBA00022679"/>
    </source>
</evidence>
<feature type="compositionally biased region" description="Basic and acidic residues" evidence="5">
    <location>
        <begin position="52"/>
        <end position="62"/>
    </location>
</feature>
<dbReference type="AlphaFoldDB" id="A0A1R1PJQ9"/>
<evidence type="ECO:0000256" key="5">
    <source>
        <dbReference type="SAM" id="MobiDB-lite"/>
    </source>
</evidence>
<keyword evidence="3 4" id="KW-0418">Kinase</keyword>